<evidence type="ECO:0000256" key="2">
    <source>
        <dbReference type="ARBA" id="ARBA00023024"/>
    </source>
</evidence>
<dbReference type="Gene3D" id="3.20.20.80">
    <property type="entry name" value="Glycosidases"/>
    <property type="match status" value="1"/>
</dbReference>
<evidence type="ECO:0000256" key="6">
    <source>
        <dbReference type="SAM" id="MobiDB-lite"/>
    </source>
</evidence>
<dbReference type="RefSeq" id="WP_204807640.1">
    <property type="nucleotide sequence ID" value="NZ_BAAAIY010000009.1"/>
</dbReference>
<dbReference type="PROSITE" id="PS01095">
    <property type="entry name" value="GH18_1"/>
    <property type="match status" value="1"/>
</dbReference>
<keyword evidence="4 5" id="KW-0326">Glycosidase</keyword>
<dbReference type="Gene3D" id="2.10.10.20">
    <property type="entry name" value="Carbohydrate-binding module superfamily 5/12"/>
    <property type="match status" value="2"/>
</dbReference>
<dbReference type="PANTHER" id="PTHR11177">
    <property type="entry name" value="CHITINASE"/>
    <property type="match status" value="1"/>
</dbReference>
<dbReference type="Gene3D" id="3.10.50.10">
    <property type="match status" value="1"/>
</dbReference>
<evidence type="ECO:0000256" key="7">
    <source>
        <dbReference type="SAM" id="SignalP"/>
    </source>
</evidence>
<dbReference type="PANTHER" id="PTHR11177:SF308">
    <property type="entry name" value="CHITINASE A"/>
    <property type="match status" value="1"/>
</dbReference>
<keyword evidence="2" id="KW-0624">Polysaccharide degradation</keyword>
<protein>
    <submittedName>
        <fullName evidence="9">Glycosyl hydrolase family 18 protein</fullName>
    </submittedName>
</protein>
<name>A0ABW1XA81_9CELL</name>
<accession>A0ABW1XA81</accession>
<dbReference type="SMART" id="SM00636">
    <property type="entry name" value="Glyco_18"/>
    <property type="match status" value="1"/>
</dbReference>
<feature type="signal peptide" evidence="7">
    <location>
        <begin position="1"/>
        <end position="34"/>
    </location>
</feature>
<dbReference type="InterPro" id="IPR036573">
    <property type="entry name" value="CBM_sf_5/12"/>
</dbReference>
<dbReference type="GO" id="GO:0016787">
    <property type="term" value="F:hydrolase activity"/>
    <property type="evidence" value="ECO:0007669"/>
    <property type="project" value="UniProtKB-KW"/>
</dbReference>
<dbReference type="InterPro" id="IPR001579">
    <property type="entry name" value="Glyco_hydro_18_chit_AS"/>
</dbReference>
<dbReference type="EMBL" id="JBHSTM010000006">
    <property type="protein sequence ID" value="MFC6425562.1"/>
    <property type="molecule type" value="Genomic_DNA"/>
</dbReference>
<dbReference type="CDD" id="cd06548">
    <property type="entry name" value="GH18_chitinase"/>
    <property type="match status" value="1"/>
</dbReference>
<evidence type="ECO:0000256" key="3">
    <source>
        <dbReference type="ARBA" id="ARBA00023277"/>
    </source>
</evidence>
<evidence type="ECO:0000313" key="9">
    <source>
        <dbReference type="EMBL" id="MFC6425562.1"/>
    </source>
</evidence>
<dbReference type="InterPro" id="IPR003610">
    <property type="entry name" value="CBM5/12"/>
</dbReference>
<dbReference type="PROSITE" id="PS51910">
    <property type="entry name" value="GH18_2"/>
    <property type="match status" value="1"/>
</dbReference>
<evidence type="ECO:0000313" key="10">
    <source>
        <dbReference type="Proteomes" id="UP001596305"/>
    </source>
</evidence>
<feature type="chain" id="PRO_5046635836" evidence="7">
    <location>
        <begin position="35"/>
        <end position="879"/>
    </location>
</feature>
<evidence type="ECO:0000256" key="1">
    <source>
        <dbReference type="ARBA" id="ARBA00022801"/>
    </source>
</evidence>
<evidence type="ECO:0000256" key="4">
    <source>
        <dbReference type="ARBA" id="ARBA00023295"/>
    </source>
</evidence>
<keyword evidence="2" id="KW-0146">Chitin degradation</keyword>
<dbReference type="InterPro" id="IPR001223">
    <property type="entry name" value="Glyco_hydro18_cat"/>
</dbReference>
<dbReference type="Proteomes" id="UP001596305">
    <property type="component" value="Unassembled WGS sequence"/>
</dbReference>
<keyword evidence="10" id="KW-1185">Reference proteome</keyword>
<comment type="caution">
    <text evidence="9">The sequence shown here is derived from an EMBL/GenBank/DDBJ whole genome shotgun (WGS) entry which is preliminary data.</text>
</comment>
<dbReference type="CDD" id="cd12215">
    <property type="entry name" value="ChiC_BD"/>
    <property type="match status" value="2"/>
</dbReference>
<evidence type="ECO:0000259" key="8">
    <source>
        <dbReference type="PROSITE" id="PS51910"/>
    </source>
</evidence>
<dbReference type="InterPro" id="IPR017853">
    <property type="entry name" value="GH"/>
</dbReference>
<dbReference type="InterPro" id="IPR011583">
    <property type="entry name" value="Chitinase_II/V-like_cat"/>
</dbReference>
<dbReference type="InterPro" id="IPR009470">
    <property type="entry name" value="Chi_C"/>
</dbReference>
<dbReference type="Pfam" id="PF02839">
    <property type="entry name" value="CBM_5_12"/>
    <property type="match status" value="2"/>
</dbReference>
<dbReference type="InterPro" id="IPR050314">
    <property type="entry name" value="Glycosyl_Hydrlase_18"/>
</dbReference>
<dbReference type="SMART" id="SM00495">
    <property type="entry name" value="ChtBD3"/>
    <property type="match status" value="2"/>
</dbReference>
<keyword evidence="3" id="KW-0119">Carbohydrate metabolism</keyword>
<evidence type="ECO:0000256" key="5">
    <source>
        <dbReference type="RuleBase" id="RU000489"/>
    </source>
</evidence>
<reference evidence="10" key="1">
    <citation type="journal article" date="2019" name="Int. J. Syst. Evol. Microbiol.">
        <title>The Global Catalogue of Microorganisms (GCM) 10K type strain sequencing project: providing services to taxonomists for standard genome sequencing and annotation.</title>
        <authorList>
            <consortium name="The Broad Institute Genomics Platform"/>
            <consortium name="The Broad Institute Genome Sequencing Center for Infectious Disease"/>
            <person name="Wu L."/>
            <person name="Ma J."/>
        </authorList>
    </citation>
    <scope>NUCLEOTIDE SEQUENCE [LARGE SCALE GENOMIC DNA]</scope>
    <source>
        <strain evidence="10">CCUG 47105</strain>
    </source>
</reference>
<dbReference type="Pfam" id="PF06483">
    <property type="entry name" value="ChiC"/>
    <property type="match status" value="1"/>
</dbReference>
<feature type="compositionally biased region" description="Gly residues" evidence="6">
    <location>
        <begin position="93"/>
        <end position="128"/>
    </location>
</feature>
<dbReference type="PROSITE" id="PS51318">
    <property type="entry name" value="TAT"/>
    <property type="match status" value="1"/>
</dbReference>
<dbReference type="SUPFAM" id="SSF51055">
    <property type="entry name" value="Carbohydrate binding domain"/>
    <property type="match status" value="2"/>
</dbReference>
<keyword evidence="7" id="KW-0732">Signal</keyword>
<feature type="region of interest" description="Disordered" evidence="6">
    <location>
        <begin position="86"/>
        <end position="148"/>
    </location>
</feature>
<keyword evidence="1 5" id="KW-0378">Hydrolase</keyword>
<dbReference type="Pfam" id="PF00704">
    <property type="entry name" value="Glyco_hydro_18"/>
    <property type="match status" value="1"/>
</dbReference>
<feature type="domain" description="GH18" evidence="8">
    <location>
        <begin position="178"/>
        <end position="651"/>
    </location>
</feature>
<dbReference type="SUPFAM" id="SSF54556">
    <property type="entry name" value="Chitinase insertion domain"/>
    <property type="match status" value="1"/>
</dbReference>
<gene>
    <name evidence="9" type="ORF">ACFP71_12035</name>
</gene>
<dbReference type="InterPro" id="IPR029070">
    <property type="entry name" value="Chitinase_insertion_sf"/>
</dbReference>
<sequence>MQRSRRSVRRWLAGVAATAVVAVPLVAQVPVASAAEACAPAWSASSAYTGGSVASYSGSNYKASWWTQGETPGTQQWGAWKVVGPCGTDPTGTTGGTTGGDPTGTTGGTTGTTGGTTGTTGGTTGGDPTGADPGTPISTNPQEKCRPDGLAVNKTVDVPYCDVYDEAGREKLPNGLDRRVIGYFTSWRTGKEGTPSYLASDIPWTKLSHINYAFAHVGPDSKISVNAESATSEATGLTFTGAENALDPTVPYKGHFNQLTKFKKQHPGVRTLVSVGGWAETGGYFGADGNRVASGGFYTLDTQAEYDAFAASAVAMVRTYGFDGIDIDYEYPTSNVKAGNPDDFQIADARRGQLWKNYEQLMKTTREALDKAAAQDGEYYMLTIAAPASGWLLRGMEVFQIMPYLDYVNVMSYDLHGTWNDFVGGNGALYDDGKDGELAAAGVYGAYDGIGYLNADWAAHYFRGAVQAGRINIGVPFYTRGWTNVQGGTNGLWGKAALPDQTKCPPGTGPSLGGTSKCGNGAGGIDNVWYDVDKAGAKIPAGGNPIWHMLNLQNGKVGSYAAAYGAPTGPLTGTYQHNFDPVTKTEWWWNAQTKSFISGDSDQAIQAKADYVVAGGYGGLMIWELAGDYGLDAASGEYGMGDSLVTRMHSTFSSAAPYGAAKSKTATPAQAIDLGVSFSEFALGDNNYPINPRVTFSNRSTVAIPAGSTISFDFATTTSATIGEQNGWGITTVAGHSGNNVGGLKGDLHSATLKVPSGGIPAGGSAYTKLSWRLPMAQISNVRVTIGTNTYATTYDHPRGVKVVNPVVSGGTTGGTPGGTPGGNTGGAGCSAAPWAAGTAYNGSAQVTHAGHRWSARYWTQGNAPVASDWGPWKDEGAC</sequence>
<dbReference type="InterPro" id="IPR006311">
    <property type="entry name" value="TAT_signal"/>
</dbReference>
<organism evidence="9 10">
    <name type="scientific">Oerskovia paurometabola</name>
    <dbReference type="NCBI Taxonomy" id="162170"/>
    <lineage>
        <taxon>Bacteria</taxon>
        <taxon>Bacillati</taxon>
        <taxon>Actinomycetota</taxon>
        <taxon>Actinomycetes</taxon>
        <taxon>Micrococcales</taxon>
        <taxon>Cellulomonadaceae</taxon>
        <taxon>Oerskovia</taxon>
    </lineage>
</organism>
<dbReference type="SUPFAM" id="SSF51445">
    <property type="entry name" value="(Trans)glycosidases"/>
    <property type="match status" value="1"/>
</dbReference>
<proteinExistence type="predicted"/>